<comment type="caution">
    <text evidence="4">The sequence shown here is derived from an EMBL/GenBank/DDBJ whole genome shotgun (WGS) entry which is preliminary data.</text>
</comment>
<feature type="domain" description="Xaa-Pro dipeptidyl-peptidase C-terminal" evidence="3">
    <location>
        <begin position="293"/>
        <end position="505"/>
    </location>
</feature>
<evidence type="ECO:0000256" key="2">
    <source>
        <dbReference type="SAM" id="MobiDB-lite"/>
    </source>
</evidence>
<dbReference type="Gene3D" id="1.10.3020.10">
    <property type="entry name" value="alpha-amino acid ester hydrolase ( Helical cap domain)"/>
    <property type="match status" value="1"/>
</dbReference>
<accession>A0A010YJS9</accession>
<dbReference type="Gene3D" id="2.60.120.260">
    <property type="entry name" value="Galactose-binding domain-like"/>
    <property type="match status" value="1"/>
</dbReference>
<dbReference type="SMART" id="SM00939">
    <property type="entry name" value="PepX_C"/>
    <property type="match status" value="1"/>
</dbReference>
<sequence>MTPRLNLRVPGEDGTPLATDVYPAAAPAPVVVTRTAYGRSAHRAEGQAWAARGFAFVAQDVRGRHDSDGAWSPYRNERADGAALIDWVLRRPWCDGRLVTTGGSYAGYTAWAAAVTRPDAVRAVLSTGPAMGLDRVKFDPAGILRLAEHATWWLTRAESRTSREGLVTEVARRDPQWLHHLPVVGIAERMWARLEHWSDTITGGPGAEGPEAITDAELAAFPGAAFHVGGWYDLLLAETLRQWDVVGSAVSPRPGRQLLLGPWDHGFVWAPTTRIGGRDHGPDSRIPLGPRQVRWLREILGGARRSRADVFVVGAGWSSSPAWPPPTAPTVLWATGDDTLADTPPDTGSARTYVYDPKDPLPSSEPGADRAELEGRTDVVRWCGPALDQPMTLAGTPCVVLSASTDAPATDFVVRISERTTDGRVLPLASGAVDTSRSAGPAHRIPLTPIAVRIPAGSRLVLEVTSSDFPYLARSLNTGADRYTTTDTVAATQTIHAGPGGTRVELPEQVT</sequence>
<evidence type="ECO:0000256" key="1">
    <source>
        <dbReference type="ARBA" id="ARBA00022801"/>
    </source>
</evidence>
<dbReference type="SUPFAM" id="SSF53474">
    <property type="entry name" value="alpha/beta-Hydrolases"/>
    <property type="match status" value="1"/>
</dbReference>
<evidence type="ECO:0000259" key="3">
    <source>
        <dbReference type="SMART" id="SM00939"/>
    </source>
</evidence>
<dbReference type="RefSeq" id="WP_035849416.1">
    <property type="nucleotide sequence ID" value="NZ_KK073874.1"/>
</dbReference>
<organism evidence="4 5">
    <name type="scientific">Cryptosporangium arvum DSM 44712</name>
    <dbReference type="NCBI Taxonomy" id="927661"/>
    <lineage>
        <taxon>Bacteria</taxon>
        <taxon>Bacillati</taxon>
        <taxon>Actinomycetota</taxon>
        <taxon>Actinomycetes</taxon>
        <taxon>Cryptosporangiales</taxon>
        <taxon>Cryptosporangiaceae</taxon>
        <taxon>Cryptosporangium</taxon>
    </lineage>
</organism>
<name>A0A010YJS9_9ACTN</name>
<dbReference type="Pfam" id="PF08530">
    <property type="entry name" value="PepX_C"/>
    <property type="match status" value="1"/>
</dbReference>
<dbReference type="AlphaFoldDB" id="A0A010YJS9"/>
<dbReference type="NCBIfam" id="TIGR00976">
    <property type="entry name" value="CocE_NonD"/>
    <property type="match status" value="1"/>
</dbReference>
<dbReference type="Proteomes" id="UP000021053">
    <property type="component" value="Unassembled WGS sequence"/>
</dbReference>
<keyword evidence="1 4" id="KW-0378">Hydrolase</keyword>
<dbReference type="InterPro" id="IPR000383">
    <property type="entry name" value="Xaa-Pro-like_dom"/>
</dbReference>
<dbReference type="InterPro" id="IPR005674">
    <property type="entry name" value="CocE/Ser_esterase"/>
</dbReference>
<dbReference type="GO" id="GO:0008239">
    <property type="term" value="F:dipeptidyl-peptidase activity"/>
    <property type="evidence" value="ECO:0007669"/>
    <property type="project" value="InterPro"/>
</dbReference>
<dbReference type="InterPro" id="IPR013736">
    <property type="entry name" value="Xaa-Pro_dipept_C"/>
</dbReference>
<feature type="region of interest" description="Disordered" evidence="2">
    <location>
        <begin position="334"/>
        <end position="373"/>
    </location>
</feature>
<protein>
    <submittedName>
        <fullName evidence="4">Putative hydrolase, CocE/NonD family</fullName>
    </submittedName>
</protein>
<dbReference type="EMBL" id="JFBT01000001">
    <property type="protein sequence ID" value="EXG80500.1"/>
    <property type="molecule type" value="Genomic_DNA"/>
</dbReference>
<gene>
    <name evidence="4" type="ORF">CryarDRAFT_1578</name>
</gene>
<dbReference type="Pfam" id="PF02129">
    <property type="entry name" value="Peptidase_S15"/>
    <property type="match status" value="1"/>
</dbReference>
<proteinExistence type="predicted"/>
<dbReference type="InterPro" id="IPR008979">
    <property type="entry name" value="Galactose-bd-like_sf"/>
</dbReference>
<evidence type="ECO:0000313" key="4">
    <source>
        <dbReference type="EMBL" id="EXG80500.1"/>
    </source>
</evidence>
<dbReference type="SUPFAM" id="SSF49785">
    <property type="entry name" value="Galactose-binding domain-like"/>
    <property type="match status" value="1"/>
</dbReference>
<keyword evidence="5" id="KW-1185">Reference proteome</keyword>
<dbReference type="InterPro" id="IPR029058">
    <property type="entry name" value="AB_hydrolase_fold"/>
</dbReference>
<dbReference type="Gene3D" id="3.40.50.1820">
    <property type="entry name" value="alpha/beta hydrolase"/>
    <property type="match status" value="1"/>
</dbReference>
<reference evidence="4 5" key="1">
    <citation type="submission" date="2013-07" db="EMBL/GenBank/DDBJ databases">
        <authorList>
            <consortium name="DOE Joint Genome Institute"/>
            <person name="Eisen J."/>
            <person name="Huntemann M."/>
            <person name="Han J."/>
            <person name="Chen A."/>
            <person name="Kyrpides N."/>
            <person name="Mavromatis K."/>
            <person name="Markowitz V."/>
            <person name="Palaniappan K."/>
            <person name="Ivanova N."/>
            <person name="Schaumberg A."/>
            <person name="Pati A."/>
            <person name="Liolios K."/>
            <person name="Nordberg H.P."/>
            <person name="Cantor M.N."/>
            <person name="Hua S.X."/>
            <person name="Woyke T."/>
        </authorList>
    </citation>
    <scope>NUCLEOTIDE SEQUENCE [LARGE SCALE GENOMIC DNA]</scope>
    <source>
        <strain evidence="4 5">DSM 44712</strain>
    </source>
</reference>
<dbReference type="HOGENOM" id="CLU_015590_5_1_11"/>
<dbReference type="OrthoDB" id="5240615at2"/>
<evidence type="ECO:0000313" key="5">
    <source>
        <dbReference type="Proteomes" id="UP000021053"/>
    </source>
</evidence>